<dbReference type="InterPro" id="IPR041122">
    <property type="entry name" value="RecJ_OB"/>
</dbReference>
<evidence type="ECO:0000256" key="1">
    <source>
        <dbReference type="ARBA" id="ARBA00005915"/>
    </source>
</evidence>
<feature type="domain" description="RecJ OB" evidence="10">
    <location>
        <begin position="464"/>
        <end position="570"/>
    </location>
</feature>
<dbReference type="GO" id="GO:0006310">
    <property type="term" value="P:DNA recombination"/>
    <property type="evidence" value="ECO:0007669"/>
    <property type="project" value="InterPro"/>
</dbReference>
<evidence type="ECO:0000259" key="7">
    <source>
        <dbReference type="Pfam" id="PF01368"/>
    </source>
</evidence>
<feature type="coiled-coil region" evidence="6">
    <location>
        <begin position="303"/>
        <end position="330"/>
    </location>
</feature>
<keyword evidence="12" id="KW-1185">Reference proteome</keyword>
<feature type="domain" description="DHHA1" evidence="8">
    <location>
        <begin position="356"/>
        <end position="450"/>
    </location>
</feature>
<dbReference type="GO" id="GO:0006281">
    <property type="term" value="P:DNA repair"/>
    <property type="evidence" value="ECO:0007669"/>
    <property type="project" value="InterPro"/>
</dbReference>
<dbReference type="AlphaFoldDB" id="A0A920CZC8"/>
<evidence type="ECO:0000313" key="11">
    <source>
        <dbReference type="EMBL" id="GIP16884.1"/>
    </source>
</evidence>
<sequence>MIERKTRWQLASWSEQYEQLAQRLSSQLGIPRLVTKLLIQRGYRDQESIEAFLNGTTAMLHDPYQLAGMSAAVARIKRALEHAEQVRIYGDYDADGVSSTSLLYYTFERLGLNFDYYIPHRMLEGYGLNKAAIDKAKQDGVQLIVTVDTGISAYEEVQYAASLGIDVVVTDHHEPPEQLPEAAAVVNPKQEHCTYPFKGLAGVGVAFKLATALLEAPPMEWSGIVALGTIADLMPLEGENRVLVSCGLAQLRKGEHIGFNALAEASGVSIDELSATKVGFGLAPRINAAGRLKHARLAVQLLTTTNEQEAAQLAAELDHLNKERQQIVEDMVIEAELQWQNKLKQAADSNQAEPHVIVVAGAGWNVGVIGIVASKLLERHYKPVLVFGIDEETGTAKGSARSIENFDLHAALTECEELLLHYGGHQAAAGMTVEVAKLAELESRLSELAKQWLTEDDWIPKLTIDLACELSEITLETISQLSLLEPFGMSNPSPRVLIRGAALREWKAIGKDGKHLKLQLKDREHVLDVIGFGMGEYERLLQQNDRLQVVGELSINEWNSLRKPQLQLYDMHVEKDRIKVFPSREQFGIIYQYIRKQGSLSRAGLVERLKAISGLGNAEIQLIIDVFEELNFITTHSSHIEAVAAPQKRELTSSSCYHRAWLQFEAN</sequence>
<dbReference type="Pfam" id="PF01368">
    <property type="entry name" value="DHH"/>
    <property type="match status" value="1"/>
</dbReference>
<keyword evidence="4" id="KW-0378">Hydrolase</keyword>
<dbReference type="InterPro" id="IPR003156">
    <property type="entry name" value="DHHA1_dom"/>
</dbReference>
<dbReference type="GO" id="GO:0003676">
    <property type="term" value="F:nucleic acid binding"/>
    <property type="evidence" value="ECO:0007669"/>
    <property type="project" value="InterPro"/>
</dbReference>
<dbReference type="Pfam" id="PF02272">
    <property type="entry name" value="DHHA1"/>
    <property type="match status" value="1"/>
</dbReference>
<keyword evidence="5" id="KW-0269">Exonuclease</keyword>
<evidence type="ECO:0000256" key="3">
    <source>
        <dbReference type="ARBA" id="ARBA00022722"/>
    </source>
</evidence>
<dbReference type="GO" id="GO:0008409">
    <property type="term" value="F:5'-3' exonuclease activity"/>
    <property type="evidence" value="ECO:0007669"/>
    <property type="project" value="InterPro"/>
</dbReference>
<dbReference type="Gene3D" id="3.90.1640.30">
    <property type="match status" value="1"/>
</dbReference>
<gene>
    <name evidence="11" type="ORF">J40TS1_25260</name>
</gene>
<protein>
    <recommendedName>
        <fullName evidence="2">Single-stranded-DNA-specific exonuclease RecJ</fullName>
    </recommendedName>
</protein>
<dbReference type="Pfam" id="PF17768">
    <property type="entry name" value="RecJ_OB"/>
    <property type="match status" value="1"/>
</dbReference>
<reference evidence="11" key="1">
    <citation type="submission" date="2021-03" db="EMBL/GenBank/DDBJ databases">
        <title>Antimicrobial resistance genes in bacteria isolated from Japanese honey, and their potential for conferring macrolide and lincosamide resistance in the American foulbrood pathogen Paenibacillus larvae.</title>
        <authorList>
            <person name="Okamoto M."/>
            <person name="Kumagai M."/>
            <person name="Kanamori H."/>
            <person name="Takamatsu D."/>
        </authorList>
    </citation>
    <scope>NUCLEOTIDE SEQUENCE</scope>
    <source>
        <strain evidence="11">J40TS1</strain>
    </source>
</reference>
<dbReference type="Gene3D" id="3.10.310.30">
    <property type="match status" value="1"/>
</dbReference>
<dbReference type="Pfam" id="PF10141">
    <property type="entry name" value="ssDNA-exonuc_C"/>
    <property type="match status" value="1"/>
</dbReference>
<dbReference type="PANTHER" id="PTHR30255:SF2">
    <property type="entry name" value="SINGLE-STRANDED-DNA-SPECIFIC EXONUCLEASE RECJ"/>
    <property type="match status" value="1"/>
</dbReference>
<keyword evidence="3" id="KW-0540">Nuclease</keyword>
<comment type="similarity">
    <text evidence="1">Belongs to the RecJ family.</text>
</comment>
<evidence type="ECO:0000259" key="8">
    <source>
        <dbReference type="Pfam" id="PF02272"/>
    </source>
</evidence>
<proteinExistence type="inferred from homology"/>
<dbReference type="RefSeq" id="WP_213515556.1">
    <property type="nucleotide sequence ID" value="NZ_BOSE01000004.1"/>
</dbReference>
<comment type="caution">
    <text evidence="11">The sequence shown here is derived from an EMBL/GenBank/DDBJ whole genome shotgun (WGS) entry which is preliminary data.</text>
</comment>
<dbReference type="NCBIfam" id="TIGR00644">
    <property type="entry name" value="recJ"/>
    <property type="match status" value="1"/>
</dbReference>
<evidence type="ECO:0000256" key="2">
    <source>
        <dbReference type="ARBA" id="ARBA00019841"/>
    </source>
</evidence>
<accession>A0A920CZC8</accession>
<dbReference type="EMBL" id="BOSE01000004">
    <property type="protein sequence ID" value="GIP16884.1"/>
    <property type="molecule type" value="Genomic_DNA"/>
</dbReference>
<evidence type="ECO:0000259" key="10">
    <source>
        <dbReference type="Pfam" id="PF17768"/>
    </source>
</evidence>
<dbReference type="PANTHER" id="PTHR30255">
    <property type="entry name" value="SINGLE-STRANDED-DNA-SPECIFIC EXONUCLEASE RECJ"/>
    <property type="match status" value="1"/>
</dbReference>
<dbReference type="InterPro" id="IPR038763">
    <property type="entry name" value="DHH_sf"/>
</dbReference>
<dbReference type="InterPro" id="IPR051673">
    <property type="entry name" value="SSDNA_exonuclease_RecJ"/>
</dbReference>
<feature type="domain" description="DDH" evidence="7">
    <location>
        <begin position="86"/>
        <end position="229"/>
    </location>
</feature>
<evidence type="ECO:0000313" key="12">
    <source>
        <dbReference type="Proteomes" id="UP000683139"/>
    </source>
</evidence>
<evidence type="ECO:0000259" key="9">
    <source>
        <dbReference type="Pfam" id="PF10141"/>
    </source>
</evidence>
<evidence type="ECO:0000256" key="4">
    <source>
        <dbReference type="ARBA" id="ARBA00022801"/>
    </source>
</evidence>
<organism evidence="11 12">
    <name type="scientific">Paenibacillus montaniterrae</name>
    <dbReference type="NCBI Taxonomy" id="429341"/>
    <lineage>
        <taxon>Bacteria</taxon>
        <taxon>Bacillati</taxon>
        <taxon>Bacillota</taxon>
        <taxon>Bacilli</taxon>
        <taxon>Bacillales</taxon>
        <taxon>Paenibacillaceae</taxon>
        <taxon>Paenibacillus</taxon>
    </lineage>
</organism>
<name>A0A920CZC8_9BACL</name>
<dbReference type="SUPFAM" id="SSF64182">
    <property type="entry name" value="DHH phosphoesterases"/>
    <property type="match status" value="1"/>
</dbReference>
<keyword evidence="6" id="KW-0175">Coiled coil</keyword>
<dbReference type="InterPro" id="IPR001667">
    <property type="entry name" value="DDH_dom"/>
</dbReference>
<dbReference type="Proteomes" id="UP000683139">
    <property type="component" value="Unassembled WGS sequence"/>
</dbReference>
<evidence type="ECO:0000256" key="5">
    <source>
        <dbReference type="ARBA" id="ARBA00022839"/>
    </source>
</evidence>
<dbReference type="InterPro" id="IPR018779">
    <property type="entry name" value="RecJ_C"/>
</dbReference>
<evidence type="ECO:0000256" key="6">
    <source>
        <dbReference type="SAM" id="Coils"/>
    </source>
</evidence>
<dbReference type="InterPro" id="IPR004610">
    <property type="entry name" value="RecJ"/>
</dbReference>
<feature type="domain" description="Single-stranded-DNA-specific exonuclease RecJ C-terminal" evidence="9">
    <location>
        <begin position="572"/>
        <end position="661"/>
    </location>
</feature>